<comment type="caution">
    <text evidence="1">The sequence shown here is derived from an EMBL/GenBank/DDBJ whole genome shotgun (WGS) entry which is preliminary data.</text>
</comment>
<dbReference type="EMBL" id="CM039175">
    <property type="protein sequence ID" value="KAH9735398.1"/>
    <property type="molecule type" value="Genomic_DNA"/>
</dbReference>
<proteinExistence type="predicted"/>
<keyword evidence="1" id="KW-0808">Transferase</keyword>
<protein>
    <submittedName>
        <fullName evidence="1">Protein kinase domain-containing protein</fullName>
    </submittedName>
</protein>
<sequence length="888" mass="98987">MACAFSNTCRAVIVFTWAALTLLIVHDAASENRNISFTQQRLVEGQDFSQYFRSLQLGWYHIELVECSIKGELGSLNFSCFSNLQYINLWNNDLSGSIPPQIGSLSKLKYLNLRWKNLTGTIPKEIGSLRNLEALYLRNNSLNESIKKLVFSIFTIPLRHTIPKTLRPMCLDMSFNNLEGEIPTYLRGNPPKSFVGNKGLCGHVKGSTQSELVKLQQEKLKAMDLRDTKQRLNNSLEFVKGKISMLAAKLAIQALEMQAVTVFIWAALTLLIVHVASATKISIHVAASEIERQALLNSGWWKDRIPHNTSDHCNWVGITCDYEGRITHIGLAESNIKGELGHINFSCFPNLQYLDLSNNNLSGSIPSQIGSLSNLKYLDLDRNNLTGTIPKEIGSLRNLKELLLGSNTLGGVLPQEIGNLKSLTALSMDANNIGGPIPSILFRLTNIEYLSLGFNRFNGLIPREIGNLKNLTSLSIGGNKLTGPIPSTIGRLTSLQILDLSSNQLHSSIPLEIGNFSALGNLNLSDNKIRGIIPDELTKLSQLQYLSLSSNLLSGQIPFAIGKFFNLVSLDLSKNKLSGSIPTEIGNCSELRNLTLNHNSLDGTIPLEMGKILWLQNLDLSHNNLSGTIPKTLPPMYLDMSFNSLEGEIPTYLQGHPPKSFVGNKGLCGHVKGFPSCSQSQKHPPSIIRFVKIFLPLRLVLAFIILGFILLLKRQNKTPKLNSRAAKNGDVFSVWNYDGKISYEDLINATEEFHIKYCIGTGGYGSVYKAELPDGKVVALKKLHQSETEDSAFVKSFQNEAHVLSTVRHRNIVKLYGFCLHKKCMFFIYEYMERESLFCVLRHDDEAIELNWTKSEHREECGSRFVVPASRLHSVNCSPRHIKQQHST</sequence>
<accession>A0ACB8JS54</accession>
<reference evidence="2" key="1">
    <citation type="journal article" date="2023" name="Hortic. Res.">
        <title>A chromosome-level phased genome enabling allele-level studies in sweet orange: a case study on citrus Huanglongbing tolerance.</title>
        <authorList>
            <person name="Wu B."/>
            <person name="Yu Q."/>
            <person name="Deng Z."/>
            <person name="Duan Y."/>
            <person name="Luo F."/>
            <person name="Gmitter F. Jr."/>
        </authorList>
    </citation>
    <scope>NUCLEOTIDE SEQUENCE [LARGE SCALE GENOMIC DNA]</scope>
    <source>
        <strain evidence="2">cv. Valencia</strain>
    </source>
</reference>
<dbReference type="Proteomes" id="UP000829398">
    <property type="component" value="Chromosome 6"/>
</dbReference>
<gene>
    <name evidence="1" type="ORF">KPL71_017720</name>
</gene>
<keyword evidence="1" id="KW-0418">Kinase</keyword>
<keyword evidence="2" id="KW-1185">Reference proteome</keyword>
<evidence type="ECO:0000313" key="1">
    <source>
        <dbReference type="EMBL" id="KAH9735398.1"/>
    </source>
</evidence>
<evidence type="ECO:0000313" key="2">
    <source>
        <dbReference type="Proteomes" id="UP000829398"/>
    </source>
</evidence>
<organism evidence="1 2">
    <name type="scientific">Citrus sinensis</name>
    <name type="common">Sweet orange</name>
    <name type="synonym">Citrus aurantium var. sinensis</name>
    <dbReference type="NCBI Taxonomy" id="2711"/>
    <lineage>
        <taxon>Eukaryota</taxon>
        <taxon>Viridiplantae</taxon>
        <taxon>Streptophyta</taxon>
        <taxon>Embryophyta</taxon>
        <taxon>Tracheophyta</taxon>
        <taxon>Spermatophyta</taxon>
        <taxon>Magnoliopsida</taxon>
        <taxon>eudicotyledons</taxon>
        <taxon>Gunneridae</taxon>
        <taxon>Pentapetalae</taxon>
        <taxon>rosids</taxon>
        <taxon>malvids</taxon>
        <taxon>Sapindales</taxon>
        <taxon>Rutaceae</taxon>
        <taxon>Aurantioideae</taxon>
        <taxon>Citrus</taxon>
    </lineage>
</organism>
<name>A0ACB8JS54_CITSI</name>